<gene>
    <name evidence="11" type="ordered locus">Htur_0380</name>
</gene>
<keyword evidence="12" id="KW-1185">Reference proteome</keyword>
<evidence type="ECO:0000256" key="2">
    <source>
        <dbReference type="ARBA" id="ARBA00009749"/>
    </source>
</evidence>
<dbReference type="GO" id="GO:0008324">
    <property type="term" value="F:monoatomic cation transmembrane transporter activity"/>
    <property type="evidence" value="ECO:0007669"/>
    <property type="project" value="InterPro"/>
</dbReference>
<feature type="transmembrane region" description="Helical" evidence="9">
    <location>
        <begin position="135"/>
        <end position="159"/>
    </location>
</feature>
<dbReference type="eggNOG" id="arCOG00624">
    <property type="taxonomic scope" value="Archaea"/>
</dbReference>
<dbReference type="Proteomes" id="UP000001903">
    <property type="component" value="Chromosome"/>
</dbReference>
<dbReference type="HOGENOM" id="CLU_111003_1_0_2"/>
<feature type="transmembrane region" description="Helical" evidence="9">
    <location>
        <begin position="100"/>
        <end position="123"/>
    </location>
</feature>
<dbReference type="InterPro" id="IPR006667">
    <property type="entry name" value="SLC41_membr_dom"/>
</dbReference>
<comment type="similarity">
    <text evidence="2">Belongs to the SLC41A transporter family.</text>
</comment>
<evidence type="ECO:0000313" key="12">
    <source>
        <dbReference type="Proteomes" id="UP000001903"/>
    </source>
</evidence>
<dbReference type="Pfam" id="PF01769">
    <property type="entry name" value="MgtE"/>
    <property type="match status" value="1"/>
</dbReference>
<organism evidence="11 12">
    <name type="scientific">Haloterrigena turkmenica (strain ATCC 51198 / DSM 5511 / JCM 9101 / NCIMB 13204 / VKM B-1734 / 4k)</name>
    <name type="common">Halococcus turkmenicus</name>
    <dbReference type="NCBI Taxonomy" id="543526"/>
    <lineage>
        <taxon>Archaea</taxon>
        <taxon>Methanobacteriati</taxon>
        <taxon>Methanobacteriota</taxon>
        <taxon>Stenosarchaea group</taxon>
        <taxon>Halobacteria</taxon>
        <taxon>Halobacteriales</taxon>
        <taxon>Natrialbaceae</taxon>
        <taxon>Haloterrigena</taxon>
    </lineage>
</organism>
<feature type="domain" description="SLC41A/MgtE integral membrane" evidence="10">
    <location>
        <begin position="61"/>
        <end position="189"/>
    </location>
</feature>
<dbReference type="GO" id="GO:0016020">
    <property type="term" value="C:membrane"/>
    <property type="evidence" value="ECO:0007669"/>
    <property type="project" value="UniProtKB-SubCell"/>
</dbReference>
<dbReference type="Gene3D" id="1.10.357.20">
    <property type="entry name" value="SLC41 divalent cation transporters, integral membrane domain"/>
    <property type="match status" value="1"/>
</dbReference>
<evidence type="ECO:0000259" key="10">
    <source>
        <dbReference type="Pfam" id="PF01769"/>
    </source>
</evidence>
<evidence type="ECO:0000313" key="11">
    <source>
        <dbReference type="EMBL" id="ADB59280.1"/>
    </source>
</evidence>
<protein>
    <submittedName>
        <fullName evidence="11">MgtE integral membrane region</fullName>
    </submittedName>
</protein>
<dbReference type="InterPro" id="IPR045349">
    <property type="entry name" value="SLC41A1-3"/>
</dbReference>
<evidence type="ECO:0000256" key="8">
    <source>
        <dbReference type="ARBA" id="ARBA00023136"/>
    </source>
</evidence>
<dbReference type="KEGG" id="htu:Htur_0380"/>
<evidence type="ECO:0000256" key="7">
    <source>
        <dbReference type="ARBA" id="ARBA00023065"/>
    </source>
</evidence>
<sequence length="199" mass="21225">MQRPQTFRQMLGHDSAIDVYRQALPVILVSLVAGLFSGTLLGTETMREGIESVPGILLLLPAFLATRGGVYGSLGARLSSGLHQGLIDPHFEWNDRLRNAIVASFCNGMIVSVFIAVLSWGVSLVLGREANLLELLVVLIVAALLSAFAMLGVLLTVIFKGYRRGLDPDNVIGPVVTTVGDVFGVAFLLIGIWVAGVVL</sequence>
<dbReference type="SUPFAM" id="SSF161093">
    <property type="entry name" value="MgtE membrane domain-like"/>
    <property type="match status" value="1"/>
</dbReference>
<evidence type="ECO:0000256" key="1">
    <source>
        <dbReference type="ARBA" id="ARBA00004141"/>
    </source>
</evidence>
<comment type="subcellular location">
    <subcellularLocation>
        <location evidence="1">Membrane</location>
        <topology evidence="1">Multi-pass membrane protein</topology>
    </subcellularLocation>
</comment>
<dbReference type="AlphaFoldDB" id="D2RUY7"/>
<keyword evidence="7" id="KW-0406">Ion transport</keyword>
<keyword evidence="8 9" id="KW-0472">Membrane</keyword>
<dbReference type="STRING" id="543526.Htur_0380"/>
<evidence type="ECO:0000256" key="6">
    <source>
        <dbReference type="ARBA" id="ARBA00022989"/>
    </source>
</evidence>
<evidence type="ECO:0000256" key="5">
    <source>
        <dbReference type="ARBA" id="ARBA00022842"/>
    </source>
</evidence>
<keyword evidence="6 9" id="KW-1133">Transmembrane helix</keyword>
<accession>D2RUY7</accession>
<feature type="transmembrane region" description="Helical" evidence="9">
    <location>
        <begin position="20"/>
        <end position="41"/>
    </location>
</feature>
<feature type="transmembrane region" description="Helical" evidence="9">
    <location>
        <begin position="171"/>
        <end position="195"/>
    </location>
</feature>
<dbReference type="PANTHER" id="PTHR16228:SF7">
    <property type="entry name" value="SLC41A_MGTE INTEGRAL MEMBRANE DOMAIN-CONTAINING PROTEIN"/>
    <property type="match status" value="1"/>
</dbReference>
<dbReference type="PANTHER" id="PTHR16228">
    <property type="entry name" value="DIVALENT CATION TRANSPORTER SOLUTE CARRIER FAMILY 41"/>
    <property type="match status" value="1"/>
</dbReference>
<keyword evidence="4 9" id="KW-0812">Transmembrane</keyword>
<proteinExistence type="inferred from homology"/>
<evidence type="ECO:0000256" key="3">
    <source>
        <dbReference type="ARBA" id="ARBA00022448"/>
    </source>
</evidence>
<dbReference type="InterPro" id="IPR036739">
    <property type="entry name" value="SLC41_membr_dom_sf"/>
</dbReference>
<evidence type="ECO:0000256" key="9">
    <source>
        <dbReference type="SAM" id="Phobius"/>
    </source>
</evidence>
<keyword evidence="5" id="KW-0460">Magnesium</keyword>
<evidence type="ECO:0000256" key="4">
    <source>
        <dbReference type="ARBA" id="ARBA00022692"/>
    </source>
</evidence>
<dbReference type="EMBL" id="CP001860">
    <property type="protein sequence ID" value="ADB59280.1"/>
    <property type="molecule type" value="Genomic_DNA"/>
</dbReference>
<feature type="transmembrane region" description="Helical" evidence="9">
    <location>
        <begin position="53"/>
        <end position="74"/>
    </location>
</feature>
<reference evidence="11 12" key="1">
    <citation type="journal article" date="2010" name="Stand. Genomic Sci.">
        <title>Complete genome sequence of Haloterrigena turkmenica type strain (4k).</title>
        <authorList>
            <person name="Saunders E."/>
            <person name="Tindall B.J."/>
            <person name="Fahnrich R."/>
            <person name="Lapidus A."/>
            <person name="Copeland A."/>
            <person name="Del Rio T.G."/>
            <person name="Lucas S."/>
            <person name="Chen F."/>
            <person name="Tice H."/>
            <person name="Cheng J.F."/>
            <person name="Han C."/>
            <person name="Detter J.C."/>
            <person name="Bruce D."/>
            <person name="Goodwin L."/>
            <person name="Chain P."/>
            <person name="Pitluck S."/>
            <person name="Pati A."/>
            <person name="Ivanova N."/>
            <person name="Mavromatis K."/>
            <person name="Chen A."/>
            <person name="Palaniappan K."/>
            <person name="Land M."/>
            <person name="Hauser L."/>
            <person name="Chang Y.J."/>
            <person name="Jeffries C.D."/>
            <person name="Brettin T."/>
            <person name="Rohde M."/>
            <person name="Goker M."/>
            <person name="Bristow J."/>
            <person name="Eisen J.A."/>
            <person name="Markowitz V."/>
            <person name="Hugenholtz P."/>
            <person name="Klenk H.P."/>
            <person name="Kyrpides N.C."/>
        </authorList>
    </citation>
    <scope>NUCLEOTIDE SEQUENCE [LARGE SCALE GENOMIC DNA]</scope>
    <source>
        <strain evidence="12">ATCC 51198 / DSM 5511 / JCM 9101 / NCIMB 13204 / VKM B-1734 / 4k</strain>
    </source>
</reference>
<keyword evidence="3" id="KW-0813">Transport</keyword>
<name>D2RUY7_HALTV</name>